<protein>
    <submittedName>
        <fullName evidence="2">Uncharacterized protein</fullName>
    </submittedName>
</protein>
<evidence type="ECO:0000313" key="3">
    <source>
        <dbReference type="Proteomes" id="UP000799764"/>
    </source>
</evidence>
<sequence length="164" mass="17796">MLVHDLLPGSRNLGCTAPYDHMRVLEYETFTPGPSSDCEALHNAISNRDSRYRTLPLYWRARGVAMHPGRCMRLVRLARLVTPSLVRGHQCAIHGVFGGDASASANAQHVVLAAVQPSADHDRGASSAFTLCNIHVKLSPPYNTPHGPRHRCSSEDSTHPGGPS</sequence>
<proteinExistence type="predicted"/>
<comment type="caution">
    <text evidence="2">The sequence shown here is derived from an EMBL/GenBank/DDBJ whole genome shotgun (WGS) entry which is preliminary data.</text>
</comment>
<keyword evidence="3" id="KW-1185">Reference proteome</keyword>
<gene>
    <name evidence="2" type="ORF">P171DRAFT_196699</name>
</gene>
<name>A0A9P4PUM1_9PLEO</name>
<organism evidence="2 3">
    <name type="scientific">Karstenula rhodostoma CBS 690.94</name>
    <dbReference type="NCBI Taxonomy" id="1392251"/>
    <lineage>
        <taxon>Eukaryota</taxon>
        <taxon>Fungi</taxon>
        <taxon>Dikarya</taxon>
        <taxon>Ascomycota</taxon>
        <taxon>Pezizomycotina</taxon>
        <taxon>Dothideomycetes</taxon>
        <taxon>Pleosporomycetidae</taxon>
        <taxon>Pleosporales</taxon>
        <taxon>Massarineae</taxon>
        <taxon>Didymosphaeriaceae</taxon>
        <taxon>Karstenula</taxon>
    </lineage>
</organism>
<feature type="region of interest" description="Disordered" evidence="1">
    <location>
        <begin position="142"/>
        <end position="164"/>
    </location>
</feature>
<dbReference type="EMBL" id="MU001494">
    <property type="protein sequence ID" value="KAF2449623.1"/>
    <property type="molecule type" value="Genomic_DNA"/>
</dbReference>
<reference evidence="2" key="1">
    <citation type="journal article" date="2020" name="Stud. Mycol.">
        <title>101 Dothideomycetes genomes: a test case for predicting lifestyles and emergence of pathogens.</title>
        <authorList>
            <person name="Haridas S."/>
            <person name="Albert R."/>
            <person name="Binder M."/>
            <person name="Bloem J."/>
            <person name="Labutti K."/>
            <person name="Salamov A."/>
            <person name="Andreopoulos B."/>
            <person name="Baker S."/>
            <person name="Barry K."/>
            <person name="Bills G."/>
            <person name="Bluhm B."/>
            <person name="Cannon C."/>
            <person name="Castanera R."/>
            <person name="Culley D."/>
            <person name="Daum C."/>
            <person name="Ezra D."/>
            <person name="Gonzalez J."/>
            <person name="Henrissat B."/>
            <person name="Kuo A."/>
            <person name="Liang C."/>
            <person name="Lipzen A."/>
            <person name="Lutzoni F."/>
            <person name="Magnuson J."/>
            <person name="Mondo S."/>
            <person name="Nolan M."/>
            <person name="Ohm R."/>
            <person name="Pangilinan J."/>
            <person name="Park H.-J."/>
            <person name="Ramirez L."/>
            <person name="Alfaro M."/>
            <person name="Sun H."/>
            <person name="Tritt A."/>
            <person name="Yoshinaga Y."/>
            <person name="Zwiers L.-H."/>
            <person name="Turgeon B."/>
            <person name="Goodwin S."/>
            <person name="Spatafora J."/>
            <person name="Crous P."/>
            <person name="Grigoriev I."/>
        </authorList>
    </citation>
    <scope>NUCLEOTIDE SEQUENCE</scope>
    <source>
        <strain evidence="2">CBS 690.94</strain>
    </source>
</reference>
<dbReference type="AlphaFoldDB" id="A0A9P4PUM1"/>
<dbReference type="Proteomes" id="UP000799764">
    <property type="component" value="Unassembled WGS sequence"/>
</dbReference>
<evidence type="ECO:0000256" key="1">
    <source>
        <dbReference type="SAM" id="MobiDB-lite"/>
    </source>
</evidence>
<accession>A0A9P4PUM1</accession>
<evidence type="ECO:0000313" key="2">
    <source>
        <dbReference type="EMBL" id="KAF2449623.1"/>
    </source>
</evidence>